<organism evidence="4 5">
    <name type="scientific">Agrocybe chaxingu</name>
    <dbReference type="NCBI Taxonomy" id="84603"/>
    <lineage>
        <taxon>Eukaryota</taxon>
        <taxon>Fungi</taxon>
        <taxon>Dikarya</taxon>
        <taxon>Basidiomycota</taxon>
        <taxon>Agaricomycotina</taxon>
        <taxon>Agaricomycetes</taxon>
        <taxon>Agaricomycetidae</taxon>
        <taxon>Agaricales</taxon>
        <taxon>Agaricineae</taxon>
        <taxon>Strophariaceae</taxon>
        <taxon>Agrocybe</taxon>
    </lineage>
</organism>
<dbReference type="PANTHER" id="PTHR23079:SF55">
    <property type="entry name" value="RNA-DIRECTED RNA POLYMERASE"/>
    <property type="match status" value="1"/>
</dbReference>
<feature type="region of interest" description="Disordered" evidence="2">
    <location>
        <begin position="43"/>
        <end position="111"/>
    </location>
</feature>
<reference evidence="4" key="1">
    <citation type="submission" date="2022-07" db="EMBL/GenBank/DDBJ databases">
        <title>Genome Sequence of Agrocybe chaxingu.</title>
        <authorList>
            <person name="Buettner E."/>
        </authorList>
    </citation>
    <scope>NUCLEOTIDE SEQUENCE</scope>
    <source>
        <strain evidence="4">MP-N11</strain>
    </source>
</reference>
<comment type="catalytic activity">
    <reaction evidence="1">
        <text>RNA(n) + a ribonucleoside 5'-triphosphate = RNA(n+1) + diphosphate</text>
        <dbReference type="Rhea" id="RHEA:21248"/>
        <dbReference type="Rhea" id="RHEA-COMP:14527"/>
        <dbReference type="Rhea" id="RHEA-COMP:17342"/>
        <dbReference type="ChEBI" id="CHEBI:33019"/>
        <dbReference type="ChEBI" id="CHEBI:61557"/>
        <dbReference type="ChEBI" id="CHEBI:140395"/>
        <dbReference type="EC" id="2.7.7.48"/>
    </reaction>
</comment>
<dbReference type="PANTHER" id="PTHR23079">
    <property type="entry name" value="RNA-DEPENDENT RNA POLYMERASE"/>
    <property type="match status" value="1"/>
</dbReference>
<comment type="similarity">
    <text evidence="1">Belongs to the RdRP family.</text>
</comment>
<dbReference type="EMBL" id="JANKHO010000073">
    <property type="protein sequence ID" value="KAJ3515971.1"/>
    <property type="molecule type" value="Genomic_DNA"/>
</dbReference>
<dbReference type="GO" id="GO:0003968">
    <property type="term" value="F:RNA-directed RNA polymerase activity"/>
    <property type="evidence" value="ECO:0007669"/>
    <property type="project" value="UniProtKB-KW"/>
</dbReference>
<protein>
    <recommendedName>
        <fullName evidence="1">RNA-dependent RNA polymerase</fullName>
        <ecNumber evidence="1">2.7.7.48</ecNumber>
    </recommendedName>
</protein>
<keyword evidence="1" id="KW-0808">Transferase</keyword>
<keyword evidence="1" id="KW-0548">Nucleotidyltransferase</keyword>
<dbReference type="GO" id="GO:0003723">
    <property type="term" value="F:RNA binding"/>
    <property type="evidence" value="ECO:0007669"/>
    <property type="project" value="UniProtKB-KW"/>
</dbReference>
<dbReference type="GO" id="GO:0030422">
    <property type="term" value="P:siRNA processing"/>
    <property type="evidence" value="ECO:0007669"/>
    <property type="project" value="TreeGrafter"/>
</dbReference>
<feature type="region of interest" description="Disordered" evidence="2">
    <location>
        <begin position="853"/>
        <end position="889"/>
    </location>
</feature>
<dbReference type="Proteomes" id="UP001148786">
    <property type="component" value="Unassembled WGS sequence"/>
</dbReference>
<dbReference type="InterPro" id="IPR007855">
    <property type="entry name" value="RDRP"/>
</dbReference>
<comment type="caution">
    <text evidence="4">The sequence shown here is derived from an EMBL/GenBank/DDBJ whole genome shotgun (WGS) entry which is preliminary data.</text>
</comment>
<feature type="compositionally biased region" description="Basic and acidic residues" evidence="2">
    <location>
        <begin position="867"/>
        <end position="889"/>
    </location>
</feature>
<feature type="region of interest" description="Disordered" evidence="2">
    <location>
        <begin position="968"/>
        <end position="993"/>
    </location>
</feature>
<evidence type="ECO:0000256" key="1">
    <source>
        <dbReference type="RuleBase" id="RU363098"/>
    </source>
</evidence>
<dbReference type="InterPro" id="IPR057596">
    <property type="entry name" value="RDRP_core"/>
</dbReference>
<dbReference type="GO" id="GO:0031380">
    <property type="term" value="C:nuclear RNA-directed RNA polymerase complex"/>
    <property type="evidence" value="ECO:0007669"/>
    <property type="project" value="TreeGrafter"/>
</dbReference>
<accession>A0A9W8N035</accession>
<evidence type="ECO:0000259" key="3">
    <source>
        <dbReference type="Pfam" id="PF05183"/>
    </source>
</evidence>
<dbReference type="Pfam" id="PF05183">
    <property type="entry name" value="RdRP"/>
    <property type="match status" value="1"/>
</dbReference>
<keyword evidence="5" id="KW-1185">Reference proteome</keyword>
<feature type="region of interest" description="Disordered" evidence="2">
    <location>
        <begin position="557"/>
        <end position="582"/>
    </location>
</feature>
<gene>
    <name evidence="4" type="ORF">NLJ89_g1430</name>
</gene>
<feature type="compositionally biased region" description="Acidic residues" evidence="2">
    <location>
        <begin position="565"/>
        <end position="576"/>
    </location>
</feature>
<evidence type="ECO:0000256" key="2">
    <source>
        <dbReference type="SAM" id="MobiDB-lite"/>
    </source>
</evidence>
<proteinExistence type="inferred from homology"/>
<keyword evidence="1" id="KW-0696">RNA-directed RNA polymerase</keyword>
<keyword evidence="1" id="KW-0694">RNA-binding</keyword>
<dbReference type="OrthoDB" id="10055769at2759"/>
<evidence type="ECO:0000313" key="4">
    <source>
        <dbReference type="EMBL" id="KAJ3515971.1"/>
    </source>
</evidence>
<evidence type="ECO:0000313" key="5">
    <source>
        <dbReference type="Proteomes" id="UP001148786"/>
    </source>
</evidence>
<name>A0A9W8N035_9AGAR</name>
<feature type="domain" description="RDRP core" evidence="3">
    <location>
        <begin position="263"/>
        <end position="878"/>
    </location>
</feature>
<dbReference type="EC" id="2.7.7.48" evidence="1"/>
<sequence>MPEASSSKARSSTAIRELRGRLRAILWRVHNYSDFGDDDITDLISGLPTTQPNFEEKPPDSASSSERSLGKRKASDMSTSTGSGSSQGPPAKVSKPNPVEDKDNNPFIDVPESPPMMMQHFMNAQKLPYGVQYEIARFISIDNREEALRLKYSDIFTERVTELASLVTNEAAVPATFKIIVKKKSELDDEDEERWKRLFAKEHAAKTPWQELDREEAALLNDPYGGLGFKQTGESLEWHGGQVLFHGKLHDISPKNCRKEPKYKMTLEPAELGPSNMFARRFGSKHFFRLKLTKGVLNKSAEHLMTYLQKPLLLCGGVFRAFYAKDTNIFYVKTNERTDGTRVLVREPPIQNVYSFLEFLEWHNPMKSNMKQTMAKYVSRFALGLSNSDIISETGSNMTDGAGKINRWSLKQIRHRLDWEDRPTAIQTRIFGTKGLLIDDNKNADEFGFVQLTPSQRKIIFPEGGEIDPAHRIIDVLRASHMKTPCRLSVETIINLSENGVPKDAFVQLLRQSLEDMVLPLLDWESKDAMRKLWCNVRRLGAVMHARRAREEAGLARAKGYSERDADDNELEDEDGFSLSDSADTQRSSAWWGDEVSGCPSSLEETVMCMIDSGFTPQECPVLRDKLQKFITGRVKEYIRSYRIDVPMSATGFLIPQVCLNLAKSSSKVLDDNLKFLTERKQTFILATFCLRDTLANFLQTFRRPELHHLVDVIVFSTKGPRRAADFLSGGDYDGDKGIYIYQPELVNLFKNADERFSNPPKDIEKYFKPHNEQVVAFQERNAGLPVEEQIRELQKFLLGTVRDTTIVGKYSNYHEMALYTLGYCHRETIRLAYMFCMTLDGIKTGMSVLPETEKEDAKRYNKRAPRWKETEEERDRKTSNEANTKRPRELGRFIMDELHNKATTEGDNWLVRIDTHFKSVTSTKTDEDLVEPYRKAQEMCRRWATEEGNRRPSEDLKKLEEHVRKVYDNHRTEMSSPKKASRSSPKKDKISFTDQPIEVRQDKFRELSRRFADFPKPGELMMHDEEVARIRASYAYWYDCERRKSYDVPWSRFPFDVAMRELCAIKARAAGRYKVVDGGFYDHFNMKHPNKHHF</sequence>
<dbReference type="AlphaFoldDB" id="A0A9W8N035"/>